<dbReference type="EMBL" id="SEWF01000005">
    <property type="protein sequence ID" value="RYU96746.1"/>
    <property type="molecule type" value="Genomic_DNA"/>
</dbReference>
<protein>
    <recommendedName>
        <fullName evidence="1">Plasmid pRiA4b Orf3-like domain-containing protein</fullName>
    </recommendedName>
</protein>
<dbReference type="OrthoDB" id="9801392at2"/>
<name>A0A4Q5M309_9BACT</name>
<dbReference type="SUPFAM" id="SSF159941">
    <property type="entry name" value="MM3350-like"/>
    <property type="match status" value="2"/>
</dbReference>
<evidence type="ECO:0000313" key="3">
    <source>
        <dbReference type="Proteomes" id="UP000293162"/>
    </source>
</evidence>
<dbReference type="InterPro" id="IPR024047">
    <property type="entry name" value="MM3350-like_sf"/>
</dbReference>
<evidence type="ECO:0000259" key="1">
    <source>
        <dbReference type="Pfam" id="PF07929"/>
    </source>
</evidence>
<comment type="caution">
    <text evidence="2">The sequence shown here is derived from an EMBL/GenBank/DDBJ whole genome shotgun (WGS) entry which is preliminary data.</text>
</comment>
<feature type="domain" description="Plasmid pRiA4b Orf3-like" evidence="1">
    <location>
        <begin position="3"/>
        <end position="182"/>
    </location>
</feature>
<dbReference type="PANTHER" id="PTHR41878">
    <property type="entry name" value="LEXA REPRESSOR-RELATED"/>
    <property type="match status" value="1"/>
</dbReference>
<dbReference type="Proteomes" id="UP000293162">
    <property type="component" value="Unassembled WGS sequence"/>
</dbReference>
<dbReference type="AlphaFoldDB" id="A0A4Q5M309"/>
<evidence type="ECO:0000313" key="2">
    <source>
        <dbReference type="EMBL" id="RYU96746.1"/>
    </source>
</evidence>
<dbReference type="Gene3D" id="3.10.290.30">
    <property type="entry name" value="MM3350-like"/>
    <property type="match status" value="2"/>
</dbReference>
<keyword evidence="3" id="KW-1185">Reference proteome</keyword>
<gene>
    <name evidence="2" type="ORF">EWM59_04215</name>
</gene>
<proteinExistence type="predicted"/>
<reference evidence="2 3" key="1">
    <citation type="submission" date="2019-02" db="EMBL/GenBank/DDBJ databases">
        <title>Bacterial novel species Emticicia sp. 17J42-9 isolated from soil.</title>
        <authorList>
            <person name="Jung H.-Y."/>
        </authorList>
    </citation>
    <scope>NUCLEOTIDE SEQUENCE [LARGE SCALE GENOMIC DNA]</scope>
    <source>
        <strain evidence="2 3">17J42-9</strain>
    </source>
</reference>
<sequence length="419" mass="47981">MPQIYQLKITLFEKHIQPPIWRTITINSEQTLFDLHYVIQGAMGWECAHLYAYYHVNSSKKPDRKRAGYADLALVGDESDFEDGSSYKIRDIFQTIGDSMLYEYDFGDSWIHTVCLEEISYTLHKVSPFCIDGQRNCPPEDCGSLPGYLELVEALKKPNSKQAKEFKEWLGETYNPEEFSIQQANYRIQLYINSSETNMFDKTVFDVDDNLNINVADFLNLLLHGDEIFNEPINYSSVSGKVLVLKITVQGVKPEISRTIEVASSLKFRDLMKLIRASFGWIDANTDMGYYFIIGGQKIGKTSLFNGWYMPTLQKKIPSQLFDDSTIKLNQVFTEKGVAINSKMPLHAWKFRIKCESIKKKDKNANYPVCVAAKGNLTSKPSTFEEIGDYIDFINKPNDIPSDADLESINRLLTGFRKK</sequence>
<dbReference type="PANTHER" id="PTHR41878:SF1">
    <property type="entry name" value="TNPR PROTEIN"/>
    <property type="match status" value="1"/>
</dbReference>
<dbReference type="Pfam" id="PF07929">
    <property type="entry name" value="PRiA4_ORF3"/>
    <property type="match status" value="2"/>
</dbReference>
<feature type="domain" description="Plasmid pRiA4b Orf3-like" evidence="1">
    <location>
        <begin position="242"/>
        <end position="399"/>
    </location>
</feature>
<dbReference type="InterPro" id="IPR012912">
    <property type="entry name" value="Plasmid_pRiA4b_Orf3-like"/>
</dbReference>
<organism evidence="2 3">
    <name type="scientific">Emticicia agri</name>
    <dbReference type="NCBI Taxonomy" id="2492393"/>
    <lineage>
        <taxon>Bacteria</taxon>
        <taxon>Pseudomonadati</taxon>
        <taxon>Bacteroidota</taxon>
        <taxon>Cytophagia</taxon>
        <taxon>Cytophagales</taxon>
        <taxon>Leadbetterellaceae</taxon>
        <taxon>Emticicia</taxon>
    </lineage>
</organism>
<accession>A0A4Q5M309</accession>
<dbReference type="RefSeq" id="WP_130019705.1">
    <property type="nucleotide sequence ID" value="NZ_SEWF01000005.1"/>
</dbReference>